<reference evidence="3 4" key="1">
    <citation type="submission" date="2015-07" db="EMBL/GenBank/DDBJ databases">
        <title>The draft genome sequence of Leadbetterella sp. JN14-9.</title>
        <authorList>
            <person name="Liu Y."/>
            <person name="Du J."/>
            <person name="Shao Z."/>
        </authorList>
    </citation>
    <scope>NUCLEOTIDE SEQUENCE [LARGE SCALE GENOMIC DNA]</scope>
    <source>
        <strain evidence="3 4">JN14-9</strain>
    </source>
</reference>
<feature type="compositionally biased region" description="Basic and acidic residues" evidence="1">
    <location>
        <begin position="198"/>
        <end position="219"/>
    </location>
</feature>
<proteinExistence type="predicted"/>
<keyword evidence="4" id="KW-1185">Reference proteome</keyword>
<organism evidence="3 4">
    <name type="scientific">Jiulongibacter sediminis</name>
    <dbReference type="NCBI Taxonomy" id="1605367"/>
    <lineage>
        <taxon>Bacteria</taxon>
        <taxon>Pseudomonadati</taxon>
        <taxon>Bacteroidota</taxon>
        <taxon>Cytophagia</taxon>
        <taxon>Cytophagales</taxon>
        <taxon>Leadbetterellaceae</taxon>
        <taxon>Jiulongibacter</taxon>
    </lineage>
</organism>
<feature type="compositionally biased region" description="Basic and acidic residues" evidence="1">
    <location>
        <begin position="235"/>
        <end position="261"/>
    </location>
</feature>
<sequence length="279" mass="29955">MKTRIVIISSIIGISLMTLTSCEDSLDLGIRPLEAFATAGDGVEIAPSELPAAVLEFLANNYSEDQIIKAEVYANGYEVRLDNGMKIEFDLEGNFLEISGRNGAEDDENHIPLVQLPMAIGDYLRSNYNGIDVVKAESDLGKIEVTLSDGTKLEFDAEGNFIEVSGNDNDRGNDNGPNHDANDPNYDANDDNGNHANDPNHDLNDDNGNHASDPNHDLNDDNGGGSDDGPNQDANDDKGDHEGKDDKKSGKDDDKSGKGSGDDDDRKDDKSGKGNGKDD</sequence>
<dbReference type="Pfam" id="PF11396">
    <property type="entry name" value="PepSY_like"/>
    <property type="match status" value="2"/>
</dbReference>
<dbReference type="PROSITE" id="PS51257">
    <property type="entry name" value="PROKAR_LIPOPROTEIN"/>
    <property type="match status" value="1"/>
</dbReference>
<accession>A0A0P7C0Y2</accession>
<comment type="caution">
    <text evidence="3">The sequence shown here is derived from an EMBL/GenBank/DDBJ whole genome shotgun (WGS) entry which is preliminary data.</text>
</comment>
<dbReference type="EMBL" id="LGTQ01000006">
    <property type="protein sequence ID" value="KPM48250.1"/>
    <property type="molecule type" value="Genomic_DNA"/>
</dbReference>
<name>A0A0P7C0Y2_9BACT</name>
<feature type="region of interest" description="Disordered" evidence="1">
    <location>
        <begin position="163"/>
        <end position="279"/>
    </location>
</feature>
<feature type="domain" description="Putative beta-lactamase-inhibitor-like PepSY-like" evidence="2">
    <location>
        <begin position="44"/>
        <end position="96"/>
    </location>
</feature>
<dbReference type="OrthoDB" id="710080at2"/>
<protein>
    <recommendedName>
        <fullName evidence="2">Putative beta-lactamase-inhibitor-like PepSY-like domain-containing protein</fullName>
    </recommendedName>
</protein>
<dbReference type="SUPFAM" id="SSF160574">
    <property type="entry name" value="BT0923-like"/>
    <property type="match status" value="2"/>
</dbReference>
<evidence type="ECO:0000313" key="4">
    <source>
        <dbReference type="Proteomes" id="UP000050454"/>
    </source>
</evidence>
<evidence type="ECO:0000313" key="3">
    <source>
        <dbReference type="EMBL" id="KPM48250.1"/>
    </source>
</evidence>
<dbReference type="AlphaFoldDB" id="A0A0P7C0Y2"/>
<dbReference type="InterPro" id="IPR021533">
    <property type="entry name" value="PepSY-like"/>
</dbReference>
<dbReference type="Proteomes" id="UP000050454">
    <property type="component" value="Unassembled WGS sequence"/>
</dbReference>
<evidence type="ECO:0000259" key="2">
    <source>
        <dbReference type="Pfam" id="PF11396"/>
    </source>
</evidence>
<evidence type="ECO:0000256" key="1">
    <source>
        <dbReference type="SAM" id="MobiDB-lite"/>
    </source>
</evidence>
<feature type="compositionally biased region" description="Low complexity" evidence="1">
    <location>
        <begin position="174"/>
        <end position="187"/>
    </location>
</feature>
<dbReference type="Gene3D" id="3.40.1420.30">
    <property type="match status" value="1"/>
</dbReference>
<feature type="domain" description="Putative beta-lactamase-inhibitor-like PepSY-like" evidence="2">
    <location>
        <begin position="108"/>
        <end position="162"/>
    </location>
</feature>
<dbReference type="STRING" id="1605367.AFM12_06205"/>
<gene>
    <name evidence="3" type="ORF">AFM12_06205</name>
</gene>
<feature type="compositionally biased region" description="Basic and acidic residues" evidence="1">
    <location>
        <begin position="267"/>
        <end position="279"/>
    </location>
</feature>
<dbReference type="RefSeq" id="WP_082391221.1">
    <property type="nucleotide sequence ID" value="NZ_JXSZ01000006.1"/>
</dbReference>